<feature type="domain" description="EAL" evidence="1">
    <location>
        <begin position="9"/>
        <end position="257"/>
    </location>
</feature>
<dbReference type="InterPro" id="IPR035919">
    <property type="entry name" value="EAL_sf"/>
</dbReference>
<keyword evidence="3" id="KW-1185">Reference proteome</keyword>
<reference evidence="3" key="1">
    <citation type="journal article" date="2019" name="Int. J. Syst. Evol. Microbiol.">
        <title>The Global Catalogue of Microorganisms (GCM) 10K type strain sequencing project: providing services to taxonomists for standard genome sequencing and annotation.</title>
        <authorList>
            <consortium name="The Broad Institute Genomics Platform"/>
            <consortium name="The Broad Institute Genome Sequencing Center for Infectious Disease"/>
            <person name="Wu L."/>
            <person name="Ma J."/>
        </authorList>
    </citation>
    <scope>NUCLEOTIDE SEQUENCE [LARGE SCALE GENOMIC DNA]</scope>
    <source>
        <strain evidence="3">CGMCC 1.10759</strain>
    </source>
</reference>
<dbReference type="CDD" id="cd01948">
    <property type="entry name" value="EAL"/>
    <property type="match status" value="1"/>
</dbReference>
<dbReference type="PROSITE" id="PS50883">
    <property type="entry name" value="EAL"/>
    <property type="match status" value="1"/>
</dbReference>
<dbReference type="SMART" id="SM00052">
    <property type="entry name" value="EAL"/>
    <property type="match status" value="1"/>
</dbReference>
<dbReference type="SUPFAM" id="SSF141868">
    <property type="entry name" value="EAL domain-like"/>
    <property type="match status" value="1"/>
</dbReference>
<dbReference type="EMBL" id="JBHSDU010000015">
    <property type="protein sequence ID" value="MFC4313561.1"/>
    <property type="molecule type" value="Genomic_DNA"/>
</dbReference>
<organism evidence="2 3">
    <name type="scientific">Steroidobacter flavus</name>
    <dbReference type="NCBI Taxonomy" id="1842136"/>
    <lineage>
        <taxon>Bacteria</taxon>
        <taxon>Pseudomonadati</taxon>
        <taxon>Pseudomonadota</taxon>
        <taxon>Gammaproteobacteria</taxon>
        <taxon>Steroidobacterales</taxon>
        <taxon>Steroidobacteraceae</taxon>
        <taxon>Steroidobacter</taxon>
    </lineage>
</organism>
<sequence>MTERVVNADTITTEDVRGAMDRGELFVEYQPIVSLVTRRSVGAEALVRWRRNDTVLPASKFVTQIENTPLSGRLTYWVIETIARELGDWLTRHSDIYISINVPPEILGRGGLEYAAVRSGLRAHVSQVLLEITERGVPDQLGLNALNMMAEQGVRLALDDVFLTGANLAVLSRGRFEVIKIDRKLISQLVEHAPEPAWLPGLRSLLLHSQLQVIAEGVESHYQAEVLTQAGVQMGQGFLFSASLTARALMQFQAQDHAS</sequence>
<comment type="caution">
    <text evidence="2">The sequence shown here is derived from an EMBL/GenBank/DDBJ whole genome shotgun (WGS) entry which is preliminary data.</text>
</comment>
<dbReference type="PANTHER" id="PTHR33121:SF79">
    <property type="entry name" value="CYCLIC DI-GMP PHOSPHODIESTERASE PDED-RELATED"/>
    <property type="match status" value="1"/>
</dbReference>
<protein>
    <submittedName>
        <fullName evidence="2">EAL domain-containing protein</fullName>
    </submittedName>
</protein>
<dbReference type="Proteomes" id="UP001595904">
    <property type="component" value="Unassembled WGS sequence"/>
</dbReference>
<evidence type="ECO:0000313" key="3">
    <source>
        <dbReference type="Proteomes" id="UP001595904"/>
    </source>
</evidence>
<dbReference type="RefSeq" id="WP_380603989.1">
    <property type="nucleotide sequence ID" value="NZ_JBHSDU010000015.1"/>
</dbReference>
<proteinExistence type="predicted"/>
<gene>
    <name evidence="2" type="ORF">ACFPN2_31095</name>
</gene>
<dbReference type="InterPro" id="IPR050706">
    <property type="entry name" value="Cyclic-di-GMP_PDE-like"/>
</dbReference>
<evidence type="ECO:0000313" key="2">
    <source>
        <dbReference type="EMBL" id="MFC4313561.1"/>
    </source>
</evidence>
<dbReference type="Pfam" id="PF00563">
    <property type="entry name" value="EAL"/>
    <property type="match status" value="1"/>
</dbReference>
<dbReference type="PANTHER" id="PTHR33121">
    <property type="entry name" value="CYCLIC DI-GMP PHOSPHODIESTERASE PDEF"/>
    <property type="match status" value="1"/>
</dbReference>
<name>A0ABV8T0X3_9GAMM</name>
<dbReference type="Gene3D" id="3.20.20.450">
    <property type="entry name" value="EAL domain"/>
    <property type="match status" value="1"/>
</dbReference>
<accession>A0ABV8T0X3</accession>
<evidence type="ECO:0000259" key="1">
    <source>
        <dbReference type="PROSITE" id="PS50883"/>
    </source>
</evidence>
<dbReference type="InterPro" id="IPR001633">
    <property type="entry name" value="EAL_dom"/>
</dbReference>